<evidence type="ECO:0000313" key="1">
    <source>
        <dbReference type="EMBL" id="ERJ20720.1"/>
    </source>
</evidence>
<evidence type="ECO:0000313" key="2">
    <source>
        <dbReference type="Proteomes" id="UP000006242"/>
    </source>
</evidence>
<accession>U2ESP6</accession>
<proteinExistence type="predicted"/>
<organism evidence="1 2">
    <name type="scientific">Salinisphaera shabanensis E1L3A</name>
    <dbReference type="NCBI Taxonomy" id="1033802"/>
    <lineage>
        <taxon>Bacteria</taxon>
        <taxon>Pseudomonadati</taxon>
        <taxon>Pseudomonadota</taxon>
        <taxon>Gammaproteobacteria</taxon>
        <taxon>Salinisphaerales</taxon>
        <taxon>Salinisphaeraceae</taxon>
        <taxon>Salinisphaera</taxon>
    </lineage>
</organism>
<keyword evidence="2" id="KW-1185">Reference proteome</keyword>
<protein>
    <submittedName>
        <fullName evidence="1">Uncharacterized protein</fullName>
    </submittedName>
</protein>
<gene>
    <name evidence="1" type="ORF">SSPSH_000062</name>
</gene>
<reference evidence="1 2" key="1">
    <citation type="journal article" date="2011" name="J. Bacteriol.">
        <title>Genome sequence of Salinisphaera shabanensis, a gammaproteobacterium from the harsh, variable environment of the brine-seawater interface of the Shaban Deep in the Red Sea.</title>
        <authorList>
            <person name="Antunes A."/>
            <person name="Alam I."/>
            <person name="Bajic V.B."/>
            <person name="Stingl U."/>
        </authorList>
    </citation>
    <scope>NUCLEOTIDE SEQUENCE [LARGE SCALE GENOMIC DNA]</scope>
    <source>
        <strain evidence="1 2">E1L3A</strain>
    </source>
</reference>
<dbReference type="RefSeq" id="WP_006913362.1">
    <property type="nucleotide sequence ID" value="NZ_AFNV02000001.1"/>
</dbReference>
<dbReference type="Proteomes" id="UP000006242">
    <property type="component" value="Unassembled WGS sequence"/>
</dbReference>
<dbReference type="EMBL" id="AFNV02000001">
    <property type="protein sequence ID" value="ERJ20720.1"/>
    <property type="molecule type" value="Genomic_DNA"/>
</dbReference>
<name>U2ESP6_9GAMM</name>
<reference evidence="1 2" key="2">
    <citation type="journal article" date="2013" name="PLoS ONE">
        <title>INDIGO - INtegrated Data Warehouse of MIcrobial GenOmes with Examples from the Red Sea Extremophiles.</title>
        <authorList>
            <person name="Alam I."/>
            <person name="Antunes A."/>
            <person name="Kamau A.A."/>
            <person name="Ba Alawi W."/>
            <person name="Kalkatawi M."/>
            <person name="Stingl U."/>
            <person name="Bajic V.B."/>
        </authorList>
    </citation>
    <scope>NUCLEOTIDE SEQUENCE [LARGE SCALE GENOMIC DNA]</scope>
    <source>
        <strain evidence="1 2">E1L3A</strain>
    </source>
</reference>
<dbReference type="AlphaFoldDB" id="U2ESP6"/>
<dbReference type="STRING" id="1033802.SSPSH_000062"/>
<comment type="caution">
    <text evidence="1">The sequence shown here is derived from an EMBL/GenBank/DDBJ whole genome shotgun (WGS) entry which is preliminary data.</text>
</comment>
<sequence>MNAPAWKLELLALAYRYTETGVQYDLAAMNDAEQYAALSWLRRYAEGRA</sequence>